<evidence type="ECO:0000256" key="9">
    <source>
        <dbReference type="ARBA" id="ARBA00023175"/>
    </source>
</evidence>
<evidence type="ECO:0000256" key="7">
    <source>
        <dbReference type="ARBA" id="ARBA00023054"/>
    </source>
</evidence>
<keyword evidence="2" id="KW-0963">Cytoplasm</keyword>
<keyword evidence="11" id="KW-0966">Cell projection</keyword>
<evidence type="ECO:0000256" key="1">
    <source>
        <dbReference type="ARBA" id="ARBA00004430"/>
    </source>
</evidence>
<reference evidence="17" key="1">
    <citation type="submission" date="2016-06" db="UniProtKB">
        <authorList>
            <consortium name="WormBaseParasite"/>
        </authorList>
    </citation>
    <scope>IDENTIFICATION</scope>
</reference>
<dbReference type="GO" id="GO:0007018">
    <property type="term" value="P:microtubule-based movement"/>
    <property type="evidence" value="ECO:0007669"/>
    <property type="project" value="InterPro"/>
</dbReference>
<dbReference type="AlphaFoldDB" id="A0A183ADL2"/>
<keyword evidence="6" id="KW-0243">Dynein</keyword>
<dbReference type="EMBL" id="UZAN01041895">
    <property type="protein sequence ID" value="VDP74395.1"/>
    <property type="molecule type" value="Genomic_DNA"/>
</dbReference>
<evidence type="ECO:0000313" key="16">
    <source>
        <dbReference type="Proteomes" id="UP000272942"/>
    </source>
</evidence>
<reference evidence="15 16" key="2">
    <citation type="submission" date="2018-11" db="EMBL/GenBank/DDBJ databases">
        <authorList>
            <consortium name="Pathogen Informatics"/>
        </authorList>
    </citation>
    <scope>NUCLEOTIDE SEQUENCE [LARGE SCALE GENOMIC DNA]</scope>
    <source>
        <strain evidence="15 16">Egypt</strain>
    </source>
</reference>
<dbReference type="Pfam" id="PF08393">
    <property type="entry name" value="DHC_N2"/>
    <property type="match status" value="1"/>
</dbReference>
<dbReference type="PANTHER" id="PTHR22878">
    <property type="entry name" value="DYNEIN HEAVY CHAIN 6, AXONEMAL-LIKE-RELATED"/>
    <property type="match status" value="1"/>
</dbReference>
<keyword evidence="4" id="KW-0547">Nucleotide-binding</keyword>
<evidence type="ECO:0000256" key="6">
    <source>
        <dbReference type="ARBA" id="ARBA00023017"/>
    </source>
</evidence>
<evidence type="ECO:0000256" key="2">
    <source>
        <dbReference type="ARBA" id="ARBA00022490"/>
    </source>
</evidence>
<keyword evidence="5" id="KW-0067">ATP-binding</keyword>
<evidence type="ECO:0000256" key="4">
    <source>
        <dbReference type="ARBA" id="ARBA00022741"/>
    </source>
</evidence>
<protein>
    <submittedName>
        <fullName evidence="17">DHC_N1 domain-containing protein</fullName>
    </submittedName>
</protein>
<sequence>MLSLPKIMDDPRVEWIKHVLYKAFNLVDDDIFTDFLERDEYGNELALAKFLNDSPEEGYQTVLFYKTCFEDEVEEKTVNLRFLTLLDRHFKTLTFGTSFAVIGDTLEPLMQALHMIWVLSRYYNQDENMVALLEPIATVIGTKVAEVVDIRTVFDQSPSEIIERMVEAMNLCDRWKSAYFTKRAEIEVKGRDARWEFDKKRLFARTDYIRSICADVQEVAGVLQAFNNIFGPELKSVTREPKRIDDVMQRVQELLHPFKQLDFEPHLVENKRSWTELMEQFREHVAGIEAEARNFINEAFQTLRSAESALDVWLKFRNIQTRDSIHELLNEKFGDILKQYEKEVWVISNLFDDGARIVPTVAKPPRARYSAPVSGAIKWERHLLSCIKRPMIRLVQLPETTQCEKGKSVRNLYIEVGKRMKAYEDQLYANWKSYTTNLVEQSLNQFILKPHTVVEVEPKPVSGTPVTSRSSVDQSVVSHKSVIAPRIDPEILECDFSVNFPHELTIAAHESKELEVLGYKLPENVANVVLKIDTYLEQVEHLTRITRTYHQLVSSITSVEALVLETHLRQVRQTLQPGWEILNWKSLSVADYISEADESLNQFHSVYAALEKTKNDIEGRLKEIAEADLFPEPPPRAPQYQPVTGALYTCKEYFALTSAERQKQFEDLAMKHTSISPLLIKLEGVVMKSSTGEHPDMVAYYAYWEQRIFDLLYQMIVRNLQLYLARVQHPGKPLFAVDLMLAGTDVVGNPQPAELYRLVIQELRDAVEITRLIVRWCRGSCKIAPGIKVDSTDELYRFTFYEEIAKSAEVADLVQQIARTYATHVDKMKRYQDSWRKHKNKFFPNKEAQVERWISKGRTAIEIHEKILEMEGKLADLCAIPTERLVGCIQLRLRELIHNVKEHSYKWTKAYAKQMHLVGHESLLSLQEEFKHRFEDLEDDPNSLDELKIMLKLIRDLHFSSLDVEFKIRDIQERYRLLRLHQYAVPDDEQQLASEIESTWNQLLEAARIKENSLGGVKRKFTKLTQDEIQNFAVLVERLAKRFYEEGPGTKTQDLDAGAAELGACQAEIEEVEKQRQELASAEKLFDLPITPYPQLLQIETELHGLAQLFAVYNAQKQAREEWAQTLWRELNIQNLQEGIEQYLKSLRQLPKAVRMHPIGRAIYEHMKTFKDSLPLFVDLRHEALRERHWSELMRKTGQSFDINPDTFTLASVFAMDLYQYQSQISEILAVAIKEMSIEKVCICSSCDCS</sequence>
<proteinExistence type="predicted"/>
<dbReference type="GO" id="GO:0005524">
    <property type="term" value="F:ATP binding"/>
    <property type="evidence" value="ECO:0007669"/>
    <property type="project" value="UniProtKB-KW"/>
</dbReference>
<keyword evidence="8" id="KW-0969">Cilium</keyword>
<evidence type="ECO:0000313" key="15">
    <source>
        <dbReference type="EMBL" id="VDP74395.1"/>
    </source>
</evidence>
<evidence type="ECO:0000256" key="12">
    <source>
        <dbReference type="SAM" id="Coils"/>
    </source>
</evidence>
<feature type="domain" description="Dynein heavy chain linker" evidence="14">
    <location>
        <begin position="1097"/>
        <end position="1240"/>
    </location>
</feature>
<evidence type="ECO:0000313" key="17">
    <source>
        <dbReference type="WBParaSite" id="ECPE_0000505901-mRNA-1"/>
    </source>
</evidence>
<name>A0A183ADL2_9TREM</name>
<evidence type="ECO:0000256" key="8">
    <source>
        <dbReference type="ARBA" id="ARBA00023069"/>
    </source>
</evidence>
<dbReference type="GO" id="GO:0030286">
    <property type="term" value="C:dynein complex"/>
    <property type="evidence" value="ECO:0007669"/>
    <property type="project" value="UniProtKB-KW"/>
</dbReference>
<dbReference type="GO" id="GO:0005874">
    <property type="term" value="C:microtubule"/>
    <property type="evidence" value="ECO:0007669"/>
    <property type="project" value="UniProtKB-KW"/>
</dbReference>
<keyword evidence="7 12" id="KW-0175">Coiled coil</keyword>
<dbReference type="OrthoDB" id="10251809at2759"/>
<organism evidence="17">
    <name type="scientific">Echinostoma caproni</name>
    <dbReference type="NCBI Taxonomy" id="27848"/>
    <lineage>
        <taxon>Eukaryota</taxon>
        <taxon>Metazoa</taxon>
        <taxon>Spiralia</taxon>
        <taxon>Lophotrochozoa</taxon>
        <taxon>Platyhelminthes</taxon>
        <taxon>Trematoda</taxon>
        <taxon>Digenea</taxon>
        <taxon>Plagiorchiida</taxon>
        <taxon>Echinostomata</taxon>
        <taxon>Echinostomatoidea</taxon>
        <taxon>Echinostomatidae</taxon>
        <taxon>Echinostoma</taxon>
    </lineage>
</organism>
<feature type="coiled-coil region" evidence="12">
    <location>
        <begin position="1055"/>
        <end position="1085"/>
    </location>
</feature>
<accession>A0A183ADL2</accession>
<dbReference type="PANTHER" id="PTHR22878:SF63">
    <property type="entry name" value="DYNEIN AXONEMAL HEAVY CHAIN 10"/>
    <property type="match status" value="1"/>
</dbReference>
<keyword evidence="10" id="KW-0206">Cytoskeleton</keyword>
<keyword evidence="3" id="KW-0493">Microtubule</keyword>
<dbReference type="WBParaSite" id="ECPE_0000505901-mRNA-1">
    <property type="protein sequence ID" value="ECPE_0000505901-mRNA-1"/>
    <property type="gene ID" value="ECPE_0000505901"/>
</dbReference>
<dbReference type="InterPro" id="IPR013602">
    <property type="entry name" value="Dynein_heavy_linker"/>
</dbReference>
<evidence type="ECO:0000259" key="14">
    <source>
        <dbReference type="Pfam" id="PF08393"/>
    </source>
</evidence>
<dbReference type="GO" id="GO:0005930">
    <property type="term" value="C:axoneme"/>
    <property type="evidence" value="ECO:0007669"/>
    <property type="project" value="UniProtKB-SubCell"/>
</dbReference>
<dbReference type="Gene3D" id="1.10.287.2620">
    <property type="match status" value="1"/>
</dbReference>
<dbReference type="InterPro" id="IPR013594">
    <property type="entry name" value="Dynein_heavy_tail"/>
</dbReference>
<evidence type="ECO:0000256" key="5">
    <source>
        <dbReference type="ARBA" id="ARBA00022840"/>
    </source>
</evidence>
<dbReference type="GO" id="GO:0045505">
    <property type="term" value="F:dynein intermediate chain binding"/>
    <property type="evidence" value="ECO:0007669"/>
    <property type="project" value="InterPro"/>
</dbReference>
<evidence type="ECO:0000259" key="13">
    <source>
        <dbReference type="Pfam" id="PF08385"/>
    </source>
</evidence>
<feature type="domain" description="Dynein heavy chain tail" evidence="13">
    <location>
        <begin position="70"/>
        <end position="592"/>
    </location>
</feature>
<dbReference type="InterPro" id="IPR026983">
    <property type="entry name" value="DHC"/>
</dbReference>
<keyword evidence="16" id="KW-1185">Reference proteome</keyword>
<dbReference type="Proteomes" id="UP000272942">
    <property type="component" value="Unassembled WGS sequence"/>
</dbReference>
<evidence type="ECO:0000256" key="11">
    <source>
        <dbReference type="ARBA" id="ARBA00023273"/>
    </source>
</evidence>
<dbReference type="GO" id="GO:0051959">
    <property type="term" value="F:dynein light intermediate chain binding"/>
    <property type="evidence" value="ECO:0007669"/>
    <property type="project" value="InterPro"/>
</dbReference>
<evidence type="ECO:0000256" key="10">
    <source>
        <dbReference type="ARBA" id="ARBA00023212"/>
    </source>
</evidence>
<comment type="subcellular location">
    <subcellularLocation>
        <location evidence="1">Cytoplasm</location>
        <location evidence="1">Cytoskeleton</location>
        <location evidence="1">Cilium axoneme</location>
    </subcellularLocation>
</comment>
<gene>
    <name evidence="15" type="ORF">ECPE_LOCUS5047</name>
</gene>
<evidence type="ECO:0000256" key="3">
    <source>
        <dbReference type="ARBA" id="ARBA00022701"/>
    </source>
</evidence>
<keyword evidence="9" id="KW-0505">Motor protein</keyword>
<dbReference type="Pfam" id="PF08385">
    <property type="entry name" value="DHC_N1"/>
    <property type="match status" value="1"/>
</dbReference>
<dbReference type="FunFam" id="1.10.287.2620:FF:000002">
    <property type="entry name" value="Dynein heavy chain 2, axonemal"/>
    <property type="match status" value="1"/>
</dbReference>